<reference evidence="3 4" key="1">
    <citation type="journal article" date="2001" name="Int. J. Syst. Evol. Microbiol.">
        <title>Agreia bicolorata gen. nov., sp. nov., to accommodate actinobacteria isolated from narrow reed grass infected by the nematode Heteroanguina graminophila.</title>
        <authorList>
            <person name="Evtushenko L.I."/>
            <person name="Dorofeeva L.V."/>
            <person name="Dobrovolskaya T.G."/>
            <person name="Streshinskaya G.M."/>
            <person name="Subbotin S.A."/>
            <person name="Tiedje J.M."/>
        </authorList>
    </citation>
    <scope>NUCLEOTIDE SEQUENCE [LARGE SCALE GENOMIC DNA]</scope>
    <source>
        <strain evidence="3 4">VKM Ac-1804</strain>
    </source>
</reference>
<organism evidence="3 4">
    <name type="scientific">Agreia bicolorata</name>
    <dbReference type="NCBI Taxonomy" id="110935"/>
    <lineage>
        <taxon>Bacteria</taxon>
        <taxon>Bacillati</taxon>
        <taxon>Actinomycetota</taxon>
        <taxon>Actinomycetes</taxon>
        <taxon>Micrococcales</taxon>
        <taxon>Microbacteriaceae</taxon>
        <taxon>Agreia</taxon>
    </lineage>
</organism>
<dbReference type="CDD" id="cd00118">
    <property type="entry name" value="LysM"/>
    <property type="match status" value="1"/>
</dbReference>
<dbReference type="InterPro" id="IPR018392">
    <property type="entry name" value="LysM"/>
</dbReference>
<keyword evidence="4" id="KW-1185">Reference proteome</keyword>
<gene>
    <name evidence="3" type="ORF">TZ00_17550</name>
</gene>
<dbReference type="SMART" id="SM00257">
    <property type="entry name" value="LysM"/>
    <property type="match status" value="1"/>
</dbReference>
<name>A0ABR5CBG6_9MICO</name>
<accession>A0ABR5CBG6</accession>
<dbReference type="InterPro" id="IPR036779">
    <property type="entry name" value="LysM_dom_sf"/>
</dbReference>
<evidence type="ECO:0000256" key="1">
    <source>
        <dbReference type="SAM" id="MobiDB-lite"/>
    </source>
</evidence>
<feature type="compositionally biased region" description="Low complexity" evidence="1">
    <location>
        <begin position="14"/>
        <end position="29"/>
    </location>
</feature>
<feature type="region of interest" description="Disordered" evidence="1">
    <location>
        <begin position="1"/>
        <end position="30"/>
    </location>
</feature>
<evidence type="ECO:0000313" key="4">
    <source>
        <dbReference type="Proteomes" id="UP000032503"/>
    </source>
</evidence>
<dbReference type="Proteomes" id="UP000032503">
    <property type="component" value="Unassembled WGS sequence"/>
</dbReference>
<dbReference type="Pfam" id="PF01476">
    <property type="entry name" value="LysM"/>
    <property type="match status" value="1"/>
</dbReference>
<evidence type="ECO:0000313" key="3">
    <source>
        <dbReference type="EMBL" id="KJC62971.1"/>
    </source>
</evidence>
<feature type="domain" description="LysM" evidence="2">
    <location>
        <begin position="196"/>
        <end position="244"/>
    </location>
</feature>
<comment type="caution">
    <text evidence="3">The sequence shown here is derived from an EMBL/GenBank/DDBJ whole genome shotgun (WGS) entry which is preliminary data.</text>
</comment>
<dbReference type="EMBL" id="JYFC01000010">
    <property type="protein sequence ID" value="KJC62971.1"/>
    <property type="molecule type" value="Genomic_DNA"/>
</dbReference>
<sequence>MLLTACVPQSQTRPDATGGATAAPTGDATIASSPAPVAPGAEVASAVFTPRPGSQASGSFTVVASDEPDAYQIITHDLAAPAGSELTLLPYTIDASQPCADSGFRFSLGSVDSMDPGSQLLLPDLTQGDPSFFGSAVLTLYSDADREQNDCLATVVASAPIVWTMSPRRPDLKVADTGQTAGAAGVVAVDDSGAAISYTVAPGDTLSSIAERFGISVDDIFYLNPSRGLAPQDQSAYTGEVLNLSLADR</sequence>
<proteinExistence type="predicted"/>
<evidence type="ECO:0000259" key="2">
    <source>
        <dbReference type="PROSITE" id="PS51782"/>
    </source>
</evidence>
<dbReference type="Gene3D" id="3.10.350.10">
    <property type="entry name" value="LysM domain"/>
    <property type="match status" value="1"/>
</dbReference>
<dbReference type="PROSITE" id="PS51782">
    <property type="entry name" value="LYSM"/>
    <property type="match status" value="1"/>
</dbReference>
<dbReference type="SUPFAM" id="SSF54106">
    <property type="entry name" value="LysM domain"/>
    <property type="match status" value="1"/>
</dbReference>
<protein>
    <recommendedName>
        <fullName evidence="2">LysM domain-containing protein</fullName>
    </recommendedName>
</protein>